<reference evidence="2" key="1">
    <citation type="submission" date="2021-02" db="EMBL/GenBank/DDBJ databases">
        <title>Comparative genomics reveals that relaxation of natural selection precedes convergent phenotypic evolution of cavefish.</title>
        <authorList>
            <person name="Peng Z."/>
        </authorList>
    </citation>
    <scope>NUCLEOTIDE SEQUENCE</scope>
    <source>
        <tissue evidence="2">Muscle</tissue>
    </source>
</reference>
<dbReference type="InterPro" id="IPR033536">
    <property type="entry name" value="Spata22"/>
</dbReference>
<proteinExistence type="predicted"/>
<dbReference type="GO" id="GO:0000711">
    <property type="term" value="P:meiotic DNA repair synthesis"/>
    <property type="evidence" value="ECO:0007669"/>
    <property type="project" value="InterPro"/>
</dbReference>
<keyword evidence="3" id="KW-1185">Reference proteome</keyword>
<dbReference type="PANTHER" id="PTHR35258">
    <property type="entry name" value="SPERMATOGENESIS-ASSOCIATED PROTEIN 22"/>
    <property type="match status" value="1"/>
</dbReference>
<evidence type="ECO:0000313" key="3">
    <source>
        <dbReference type="Proteomes" id="UP001059041"/>
    </source>
</evidence>
<dbReference type="AlphaFoldDB" id="A0A9W7X4C4"/>
<dbReference type="EMBL" id="JAFHDT010000002">
    <property type="protein sequence ID" value="KAI7813515.1"/>
    <property type="molecule type" value="Genomic_DNA"/>
</dbReference>
<comment type="caution">
    <text evidence="2">The sequence shown here is derived from an EMBL/GenBank/DDBJ whole genome shotgun (WGS) entry which is preliminary data.</text>
</comment>
<dbReference type="Proteomes" id="UP001059041">
    <property type="component" value="Linkage Group LG2"/>
</dbReference>
<gene>
    <name evidence="2" type="ORF">IRJ41_018594</name>
</gene>
<accession>A0A9W7X4C4</accession>
<dbReference type="GO" id="GO:0051445">
    <property type="term" value="P:regulation of meiotic cell cycle"/>
    <property type="evidence" value="ECO:0007669"/>
    <property type="project" value="TreeGrafter"/>
</dbReference>
<sequence length="366" mass="41115">MNEINLVSGTSWQGWHSSEFVKMWRNENRPTPAAGSLSVPAPGNQRKRSRLPLTSNPSESELFYTNNYSKMENSAQIFHIDGQWDQSVSFTSQQANMKPFVSPSMAGHGYAPIPYPKKPAYGWSQNWQQRPPMKQDSVPAVGFHVHGGFPSSSSSSLGQPRWSSGFQNQINRPTTSFRMPYTPQQCNPAAINTEDPGAQSQSRRWNFRSTGPSGSGMSTKVKKDTSQDRINPQHQKPQREKSLRVITAVIEGMKHWGQYTNRAPMLFEIFATLDSAVTVADYGAKKFLMRDGKDVVQCLYFENDQTLPKLIRGQAYRCIGNYSKQTDTMTCVSVRAASLSEQRNSQEAVKASDTEMRNVVLVRNEI</sequence>
<feature type="compositionally biased region" description="Polar residues" evidence="1">
    <location>
        <begin position="198"/>
        <end position="218"/>
    </location>
</feature>
<feature type="region of interest" description="Disordered" evidence="1">
    <location>
        <begin position="188"/>
        <end position="241"/>
    </location>
</feature>
<dbReference type="GO" id="GO:0007276">
    <property type="term" value="P:gamete generation"/>
    <property type="evidence" value="ECO:0007669"/>
    <property type="project" value="InterPro"/>
</dbReference>
<feature type="region of interest" description="Disordered" evidence="1">
    <location>
        <begin position="29"/>
        <end position="58"/>
    </location>
</feature>
<dbReference type="PANTHER" id="PTHR35258:SF1">
    <property type="entry name" value="SPERMATOGENESIS-ASSOCIATED PROTEIN 22"/>
    <property type="match status" value="1"/>
</dbReference>
<dbReference type="GO" id="GO:0007129">
    <property type="term" value="P:homologous chromosome pairing at meiosis"/>
    <property type="evidence" value="ECO:0007669"/>
    <property type="project" value="InterPro"/>
</dbReference>
<organism evidence="2 3">
    <name type="scientific">Triplophysa rosa</name>
    <name type="common">Cave loach</name>
    <dbReference type="NCBI Taxonomy" id="992332"/>
    <lineage>
        <taxon>Eukaryota</taxon>
        <taxon>Metazoa</taxon>
        <taxon>Chordata</taxon>
        <taxon>Craniata</taxon>
        <taxon>Vertebrata</taxon>
        <taxon>Euteleostomi</taxon>
        <taxon>Actinopterygii</taxon>
        <taxon>Neopterygii</taxon>
        <taxon>Teleostei</taxon>
        <taxon>Ostariophysi</taxon>
        <taxon>Cypriniformes</taxon>
        <taxon>Nemacheilidae</taxon>
        <taxon>Triplophysa</taxon>
    </lineage>
</organism>
<evidence type="ECO:0000313" key="2">
    <source>
        <dbReference type="EMBL" id="KAI7813515.1"/>
    </source>
</evidence>
<protein>
    <submittedName>
        <fullName evidence="2">Spermatogenesis-associated protein 22</fullName>
    </submittedName>
</protein>
<name>A0A9W7X4C4_TRIRA</name>
<evidence type="ECO:0000256" key="1">
    <source>
        <dbReference type="SAM" id="MobiDB-lite"/>
    </source>
</evidence>